<dbReference type="AlphaFoldDB" id="G9YQ86"/>
<reference evidence="4 5" key="1">
    <citation type="submission" date="2011-08" db="EMBL/GenBank/DDBJ databases">
        <authorList>
            <person name="Weinstock G."/>
            <person name="Sodergren E."/>
            <person name="Clifton S."/>
            <person name="Fulton L."/>
            <person name="Fulton B."/>
            <person name="Courtney L."/>
            <person name="Fronick C."/>
            <person name="Harrison M."/>
            <person name="Strong C."/>
            <person name="Farmer C."/>
            <person name="Delahaunty K."/>
            <person name="Markovic C."/>
            <person name="Hall O."/>
            <person name="Minx P."/>
            <person name="Tomlinson C."/>
            <person name="Mitreva M."/>
            <person name="Hou S."/>
            <person name="Chen J."/>
            <person name="Wollam A."/>
            <person name="Pepin K.H."/>
            <person name="Johnson M."/>
            <person name="Bhonagiri V."/>
            <person name="Zhang X."/>
            <person name="Suruliraj S."/>
            <person name="Warren W."/>
            <person name="Chinwalla A."/>
            <person name="Mardis E.R."/>
            <person name="Wilson R.K."/>
        </authorList>
    </citation>
    <scope>NUCLEOTIDE SEQUENCE [LARGE SCALE GENOMIC DNA]</scope>
    <source>
        <strain evidence="4 5">ATCC 29863</strain>
    </source>
</reference>
<feature type="chain" id="PRO_5038585648" evidence="2">
    <location>
        <begin position="23"/>
        <end position="378"/>
    </location>
</feature>
<evidence type="ECO:0000256" key="1">
    <source>
        <dbReference type="ARBA" id="ARBA00008814"/>
    </source>
</evidence>
<evidence type="ECO:0000256" key="2">
    <source>
        <dbReference type="SAM" id="SignalP"/>
    </source>
</evidence>
<dbReference type="Gene3D" id="3.40.50.1980">
    <property type="entry name" value="Nitrogenase molybdenum iron protein domain"/>
    <property type="match status" value="2"/>
</dbReference>
<feature type="signal peptide" evidence="2">
    <location>
        <begin position="1"/>
        <end position="22"/>
    </location>
</feature>
<dbReference type="InterPro" id="IPR050902">
    <property type="entry name" value="ABC_Transporter_SBP"/>
</dbReference>
<feature type="domain" description="Fe/B12 periplasmic-binding" evidence="3">
    <location>
        <begin position="74"/>
        <end position="338"/>
    </location>
</feature>
<proteinExistence type="inferred from homology"/>
<dbReference type="PATRIC" id="fig|411475.3.peg.1447"/>
<dbReference type="PANTHER" id="PTHR30535">
    <property type="entry name" value="VITAMIN B12-BINDING PROTEIN"/>
    <property type="match status" value="1"/>
</dbReference>
<dbReference type="HOGENOM" id="CLU_038034_13_3_9"/>
<name>G9YQ86_FLAPL</name>
<evidence type="ECO:0000313" key="5">
    <source>
        <dbReference type="Proteomes" id="UP000004459"/>
    </source>
</evidence>
<organism evidence="4 5">
    <name type="scientific">Flavonifractor plautii ATCC 29863</name>
    <dbReference type="NCBI Taxonomy" id="411475"/>
    <lineage>
        <taxon>Bacteria</taxon>
        <taxon>Bacillati</taxon>
        <taxon>Bacillota</taxon>
        <taxon>Clostridia</taxon>
        <taxon>Eubacteriales</taxon>
        <taxon>Oscillospiraceae</taxon>
        <taxon>Flavonifractor</taxon>
    </lineage>
</organism>
<dbReference type="GO" id="GO:0071281">
    <property type="term" value="P:cellular response to iron ion"/>
    <property type="evidence" value="ECO:0007669"/>
    <property type="project" value="TreeGrafter"/>
</dbReference>
<dbReference type="PANTHER" id="PTHR30535:SF34">
    <property type="entry name" value="MOLYBDATE-BINDING PROTEIN MOLA"/>
    <property type="match status" value="1"/>
</dbReference>
<sequence length="378" mass="41519">MVLMKRHLHRLGAAAVSGALLASLLTACGGGPTAETPSVVPESPAQQTEQAAAETRTVTDAAGNVVEVPAELSRIAVTPLPWSSVIYAIDGTSEHMVSINPGAMTAYTNCFFSKLDSGYAELDTTSIGSDFSINMEEMVSRGVQAVVIWDYQTEEAEQLKALGITPVMVKNETIEDLQASFTAIGQMLGKEERAEQFNTLYTEAYEYLQSFQEQVNAADKPKVLYLRNAELKLQGNDMFIAEALELAGADNVAADLSSITMEEILAIDPDIILMSNFDSFTPADLYENRLDGQDWSQVSAVLNHRVYKTPMGIYRWDAPGVETPLMMRWLAQLIQPEIFSEIDIEQDTRAFFQNYFGYSLTDEDLAQIFAADANADSQ</sequence>
<dbReference type="InterPro" id="IPR002491">
    <property type="entry name" value="ABC_transptr_periplasmic_BD"/>
</dbReference>
<keyword evidence="2" id="KW-0732">Signal</keyword>
<comment type="similarity">
    <text evidence="1">Belongs to the bacterial solute-binding protein 8 family.</text>
</comment>
<protein>
    <submittedName>
        <fullName evidence="4">Periplasmic binding protein</fullName>
    </submittedName>
</protein>
<accession>G9YQ86</accession>
<dbReference type="Proteomes" id="UP000004459">
    <property type="component" value="Unassembled WGS sequence"/>
</dbReference>
<evidence type="ECO:0000313" key="4">
    <source>
        <dbReference type="EMBL" id="EHM51836.1"/>
    </source>
</evidence>
<dbReference type="Pfam" id="PF01497">
    <property type="entry name" value="Peripla_BP_2"/>
    <property type="match status" value="1"/>
</dbReference>
<dbReference type="PROSITE" id="PS51257">
    <property type="entry name" value="PROKAR_LIPOPROTEIN"/>
    <property type="match status" value="1"/>
</dbReference>
<evidence type="ECO:0000259" key="3">
    <source>
        <dbReference type="PROSITE" id="PS50983"/>
    </source>
</evidence>
<dbReference type="EMBL" id="AGCK01000128">
    <property type="protein sequence ID" value="EHM51836.1"/>
    <property type="molecule type" value="Genomic_DNA"/>
</dbReference>
<comment type="caution">
    <text evidence="4">The sequence shown here is derived from an EMBL/GenBank/DDBJ whole genome shotgun (WGS) entry which is preliminary data.</text>
</comment>
<dbReference type="SUPFAM" id="SSF53807">
    <property type="entry name" value="Helical backbone' metal receptor"/>
    <property type="match status" value="1"/>
</dbReference>
<dbReference type="PROSITE" id="PS50983">
    <property type="entry name" value="FE_B12_PBP"/>
    <property type="match status" value="1"/>
</dbReference>
<gene>
    <name evidence="4" type="ORF">HMPREF0372_01679</name>
</gene>
<dbReference type="Gene3D" id="1.20.58.2180">
    <property type="match status" value="1"/>
</dbReference>